<feature type="chain" id="PRO_5035246205" description="Lytic transglycosylase" evidence="1">
    <location>
        <begin position="26"/>
        <end position="461"/>
    </location>
</feature>
<dbReference type="InterPro" id="IPR013783">
    <property type="entry name" value="Ig-like_fold"/>
</dbReference>
<evidence type="ECO:0008006" key="6">
    <source>
        <dbReference type="Google" id="ProtNLM"/>
    </source>
</evidence>
<dbReference type="Pfam" id="PF17936">
    <property type="entry name" value="Big_6"/>
    <property type="match status" value="1"/>
</dbReference>
<evidence type="ECO:0000313" key="5">
    <source>
        <dbReference type="Proteomes" id="UP000626244"/>
    </source>
</evidence>
<dbReference type="AlphaFoldDB" id="A0A8J3AML3"/>
<comment type="caution">
    <text evidence="4">The sequence shown here is derived from an EMBL/GenBank/DDBJ whole genome shotgun (WGS) entry which is preliminary data.</text>
</comment>
<name>A0A8J3AML3_9BACI</name>
<proteinExistence type="predicted"/>
<feature type="domain" description="Transglycosylase SLT" evidence="2">
    <location>
        <begin position="61"/>
        <end position="162"/>
    </location>
</feature>
<dbReference type="OrthoDB" id="2690990at2"/>
<dbReference type="Proteomes" id="UP000626244">
    <property type="component" value="Unassembled WGS sequence"/>
</dbReference>
<dbReference type="Gene3D" id="2.30.30.40">
    <property type="entry name" value="SH3 Domains"/>
    <property type="match status" value="1"/>
</dbReference>
<organism evidence="4 5">
    <name type="scientific">Gottfriedia solisilvae</name>
    <dbReference type="NCBI Taxonomy" id="1516104"/>
    <lineage>
        <taxon>Bacteria</taxon>
        <taxon>Bacillati</taxon>
        <taxon>Bacillota</taxon>
        <taxon>Bacilli</taxon>
        <taxon>Bacillales</taxon>
        <taxon>Bacillaceae</taxon>
        <taxon>Gottfriedia</taxon>
    </lineage>
</organism>
<protein>
    <recommendedName>
        <fullName evidence="6">Lytic transglycosylase</fullName>
    </recommendedName>
</protein>
<accession>A0A8J3AML3</accession>
<evidence type="ECO:0000256" key="1">
    <source>
        <dbReference type="SAM" id="SignalP"/>
    </source>
</evidence>
<evidence type="ECO:0000313" key="4">
    <source>
        <dbReference type="EMBL" id="GGI16555.1"/>
    </source>
</evidence>
<dbReference type="SUPFAM" id="SSF53955">
    <property type="entry name" value="Lysozyme-like"/>
    <property type="match status" value="1"/>
</dbReference>
<sequence length="461" mass="50682">MKSFLLKVGILSALTVSLFNGTASAETASVDTTWSSKCSTLGQIKQNVNPSFQHINCLLTNAAVNADIPPEVVKAIAWKESGWKQFVDGKPLISDDNGIGIMQVTDGGYDTEKLKKDIAYNIQIGVNILNSKYSLKTMPKIKGANRHMIENWYFSVMAYNGIKPVNSPLIQEKGIRNSGAYQEQVFKIIEEQSFIRETTLAQMPFKTIDFDYDPTSTENIKFLNLEYTVASELHQSAYFYKLNEKVVVTGDKVKLRPNPTSTSTYIKQFTNQTPVIMNGEFTYDQTSTSNQFVWIPVRIDGKVKGYVASPYIYKMNPVVSGVTNGKSYGKAVTVRFNEGTATLNGKAFANGGVVNKAGSYTLIVRDAAGKTMTVKFSIDLTPPAIPTVNKVTSKTIKVIGKAEKYSTVEIYRGSSLIGKATSKSTGSFTVKIKAQKKSTILKVYVKDKAGNTSKVKPVKVL</sequence>
<dbReference type="Gene3D" id="2.60.40.10">
    <property type="entry name" value="Immunoglobulins"/>
    <property type="match status" value="1"/>
</dbReference>
<dbReference type="Pfam" id="PF01464">
    <property type="entry name" value="SLT"/>
    <property type="match status" value="1"/>
</dbReference>
<evidence type="ECO:0000259" key="3">
    <source>
        <dbReference type="Pfam" id="PF17936"/>
    </source>
</evidence>
<reference evidence="5" key="1">
    <citation type="journal article" date="2019" name="Int. J. Syst. Evol. Microbiol.">
        <title>The Global Catalogue of Microorganisms (GCM) 10K type strain sequencing project: providing services to taxonomists for standard genome sequencing and annotation.</title>
        <authorList>
            <consortium name="The Broad Institute Genomics Platform"/>
            <consortium name="The Broad Institute Genome Sequencing Center for Infectious Disease"/>
            <person name="Wu L."/>
            <person name="Ma J."/>
        </authorList>
    </citation>
    <scope>NUCLEOTIDE SEQUENCE [LARGE SCALE GENOMIC DNA]</scope>
    <source>
        <strain evidence="5">CGMCC 1.14993</strain>
    </source>
</reference>
<feature type="signal peptide" evidence="1">
    <location>
        <begin position="1"/>
        <end position="25"/>
    </location>
</feature>
<dbReference type="InterPro" id="IPR041498">
    <property type="entry name" value="Big_6"/>
</dbReference>
<dbReference type="InterPro" id="IPR008258">
    <property type="entry name" value="Transglycosylase_SLT_dom_1"/>
</dbReference>
<dbReference type="RefSeq" id="WP_088001165.1">
    <property type="nucleotide sequence ID" value="NZ_BMHB01000002.1"/>
</dbReference>
<dbReference type="Gene3D" id="1.10.530.10">
    <property type="match status" value="1"/>
</dbReference>
<keyword evidence="5" id="KW-1185">Reference proteome</keyword>
<dbReference type="EMBL" id="BMHB01000002">
    <property type="protein sequence ID" value="GGI16555.1"/>
    <property type="molecule type" value="Genomic_DNA"/>
</dbReference>
<keyword evidence="1" id="KW-0732">Signal</keyword>
<gene>
    <name evidence="4" type="ORF">GCM10007380_33550</name>
</gene>
<feature type="domain" description="Bacterial Ig" evidence="3">
    <location>
        <begin position="383"/>
        <end position="458"/>
    </location>
</feature>
<evidence type="ECO:0000259" key="2">
    <source>
        <dbReference type="Pfam" id="PF01464"/>
    </source>
</evidence>
<dbReference type="InterPro" id="IPR023346">
    <property type="entry name" value="Lysozyme-like_dom_sf"/>
</dbReference>